<dbReference type="EMBL" id="CM046400">
    <property type="protein sequence ID" value="KAI8524073.1"/>
    <property type="molecule type" value="Genomic_DNA"/>
</dbReference>
<name>A0ACC0L5P6_RHOML</name>
<dbReference type="Proteomes" id="UP001062846">
    <property type="component" value="Chromosome 13"/>
</dbReference>
<evidence type="ECO:0000313" key="1">
    <source>
        <dbReference type="EMBL" id="KAI8524073.1"/>
    </source>
</evidence>
<protein>
    <submittedName>
        <fullName evidence="1">Uncharacterized protein</fullName>
    </submittedName>
</protein>
<organism evidence="1 2">
    <name type="scientific">Rhododendron molle</name>
    <name type="common">Chinese azalea</name>
    <name type="synonym">Azalea mollis</name>
    <dbReference type="NCBI Taxonomy" id="49168"/>
    <lineage>
        <taxon>Eukaryota</taxon>
        <taxon>Viridiplantae</taxon>
        <taxon>Streptophyta</taxon>
        <taxon>Embryophyta</taxon>
        <taxon>Tracheophyta</taxon>
        <taxon>Spermatophyta</taxon>
        <taxon>Magnoliopsida</taxon>
        <taxon>eudicotyledons</taxon>
        <taxon>Gunneridae</taxon>
        <taxon>Pentapetalae</taxon>
        <taxon>asterids</taxon>
        <taxon>Ericales</taxon>
        <taxon>Ericaceae</taxon>
        <taxon>Ericoideae</taxon>
        <taxon>Rhodoreae</taxon>
        <taxon>Rhododendron</taxon>
    </lineage>
</organism>
<keyword evidence="2" id="KW-1185">Reference proteome</keyword>
<comment type="caution">
    <text evidence="1">The sequence shown here is derived from an EMBL/GenBank/DDBJ whole genome shotgun (WGS) entry which is preliminary data.</text>
</comment>
<proteinExistence type="predicted"/>
<gene>
    <name evidence="1" type="ORF">RHMOL_Rhmol13G0120800</name>
</gene>
<reference evidence="1" key="1">
    <citation type="submission" date="2022-02" db="EMBL/GenBank/DDBJ databases">
        <title>Plant Genome Project.</title>
        <authorList>
            <person name="Zhang R.-G."/>
        </authorList>
    </citation>
    <scope>NUCLEOTIDE SEQUENCE</scope>
    <source>
        <strain evidence="1">AT1</strain>
    </source>
</reference>
<sequence>MSCRIRFLVLALFLMMVSFCLATNRKTMMVDGKEKEKRQLLVENEKETFENFETDTNHQYHVTIHAPIRDPEHGQRQNPDSDGRV</sequence>
<accession>A0ACC0L5P6</accession>
<evidence type="ECO:0000313" key="2">
    <source>
        <dbReference type="Proteomes" id="UP001062846"/>
    </source>
</evidence>